<evidence type="ECO:0000313" key="8">
    <source>
        <dbReference type="EMBL" id="SKC44397.1"/>
    </source>
</evidence>
<feature type="binding site" evidence="6">
    <location>
        <position position="158"/>
    </location>
    <ligand>
        <name>FMN</name>
        <dbReference type="ChEBI" id="CHEBI:58210"/>
    </ligand>
</feature>
<evidence type="ECO:0000313" key="9">
    <source>
        <dbReference type="Proteomes" id="UP000190857"/>
    </source>
</evidence>
<comment type="similarity">
    <text evidence="5">Belongs to the NtaA/SnaA/DszA monooxygenase family.</text>
</comment>
<evidence type="ECO:0000256" key="2">
    <source>
        <dbReference type="ARBA" id="ARBA00022643"/>
    </source>
</evidence>
<dbReference type="PIRSF" id="PIRSF000337">
    <property type="entry name" value="NTA_MOA"/>
    <property type="match status" value="1"/>
</dbReference>
<dbReference type="STRING" id="123320.SAMN06309945_1014"/>
<keyword evidence="3" id="KW-0560">Oxidoreductase</keyword>
<evidence type="ECO:0000256" key="6">
    <source>
        <dbReference type="PIRSR" id="PIRSR000337-1"/>
    </source>
</evidence>
<evidence type="ECO:0000256" key="4">
    <source>
        <dbReference type="ARBA" id="ARBA00023033"/>
    </source>
</evidence>
<dbReference type="Pfam" id="PF00296">
    <property type="entry name" value="Bac_luciferase"/>
    <property type="match status" value="1"/>
</dbReference>
<keyword evidence="9" id="KW-1185">Reference proteome</keyword>
<proteinExistence type="inferred from homology"/>
<evidence type="ECO:0000256" key="5">
    <source>
        <dbReference type="ARBA" id="ARBA00033748"/>
    </source>
</evidence>
<dbReference type="InterPro" id="IPR011251">
    <property type="entry name" value="Luciferase-like_dom"/>
</dbReference>
<dbReference type="SUPFAM" id="SSF51679">
    <property type="entry name" value="Bacterial luciferase-like"/>
    <property type="match status" value="1"/>
</dbReference>
<dbReference type="InterPro" id="IPR016215">
    <property type="entry name" value="NTA_MOA"/>
</dbReference>
<feature type="binding site" evidence="6">
    <location>
        <position position="154"/>
    </location>
    <ligand>
        <name>FMN</name>
        <dbReference type="ChEBI" id="CHEBI:58210"/>
    </ligand>
</feature>
<dbReference type="AlphaFoldDB" id="A0A1T5IYX9"/>
<keyword evidence="1 6" id="KW-0285">Flavoprotein</keyword>
<organism evidence="8 9">
    <name type="scientific">Okibacterium fritillariae</name>
    <dbReference type="NCBI Taxonomy" id="123320"/>
    <lineage>
        <taxon>Bacteria</taxon>
        <taxon>Bacillati</taxon>
        <taxon>Actinomycetota</taxon>
        <taxon>Actinomycetes</taxon>
        <taxon>Micrococcales</taxon>
        <taxon>Microbacteriaceae</taxon>
        <taxon>Okibacterium</taxon>
    </lineage>
</organism>
<keyword evidence="4 8" id="KW-0503">Monooxygenase</keyword>
<name>A0A1T5IYX9_9MICO</name>
<dbReference type="InterPro" id="IPR051260">
    <property type="entry name" value="Diverse_substr_monoxygenases"/>
</dbReference>
<accession>A0A1T5IYX9</accession>
<dbReference type="PANTHER" id="PTHR30011">
    <property type="entry name" value="ALKANESULFONATE MONOOXYGENASE-RELATED"/>
    <property type="match status" value="1"/>
</dbReference>
<dbReference type="GO" id="GO:0016705">
    <property type="term" value="F:oxidoreductase activity, acting on paired donors, with incorporation or reduction of molecular oxygen"/>
    <property type="evidence" value="ECO:0007669"/>
    <property type="project" value="InterPro"/>
</dbReference>
<dbReference type="InterPro" id="IPR036661">
    <property type="entry name" value="Luciferase-like_sf"/>
</dbReference>
<evidence type="ECO:0000259" key="7">
    <source>
        <dbReference type="Pfam" id="PF00296"/>
    </source>
</evidence>
<dbReference type="Gene3D" id="3.20.20.30">
    <property type="entry name" value="Luciferase-like domain"/>
    <property type="match status" value="1"/>
</dbReference>
<feature type="binding site" evidence="6">
    <location>
        <position position="58"/>
    </location>
    <ligand>
        <name>FMN</name>
        <dbReference type="ChEBI" id="CHEBI:58210"/>
    </ligand>
</feature>
<dbReference type="OrthoDB" id="3265338at2"/>
<dbReference type="EMBL" id="FUZP01000001">
    <property type="protein sequence ID" value="SKC44397.1"/>
    <property type="molecule type" value="Genomic_DNA"/>
</dbReference>
<dbReference type="PANTHER" id="PTHR30011:SF16">
    <property type="entry name" value="C2H2 FINGER DOMAIN TRANSCRIPTION FACTOR (EUROFUNG)-RELATED"/>
    <property type="match status" value="1"/>
</dbReference>
<feature type="binding site" evidence="6">
    <location>
        <position position="229"/>
    </location>
    <ligand>
        <name>FMN</name>
        <dbReference type="ChEBI" id="CHEBI:58210"/>
    </ligand>
</feature>
<feature type="domain" description="Luciferase-like" evidence="7">
    <location>
        <begin position="34"/>
        <end position="393"/>
    </location>
</feature>
<feature type="binding site" evidence="6">
    <location>
        <position position="230"/>
    </location>
    <ligand>
        <name>FMN</name>
        <dbReference type="ChEBI" id="CHEBI:58210"/>
    </ligand>
</feature>
<dbReference type="GO" id="GO:0004497">
    <property type="term" value="F:monooxygenase activity"/>
    <property type="evidence" value="ECO:0007669"/>
    <property type="project" value="UniProtKB-KW"/>
</dbReference>
<dbReference type="Proteomes" id="UP000190857">
    <property type="component" value="Unassembled WGS sequence"/>
</dbReference>
<dbReference type="RefSeq" id="WP_079727140.1">
    <property type="nucleotide sequence ID" value="NZ_FUZP01000001.1"/>
</dbReference>
<evidence type="ECO:0000256" key="1">
    <source>
        <dbReference type="ARBA" id="ARBA00022630"/>
    </source>
</evidence>
<sequence>MTDNIAFNLFEMNCVGHISHGLWRHPDNNRHRFNDLDFWVEEAKLLEEGLFEAVFLADVIGTYDGYRDGPETALKEAVQIPNNDPLLVIPAMAAATKNLGFAATFSTTYEPPFAFARRASTLDHLTKGRFGWNVVTSYLPNAARNFGHDDEVAHGDRYAIADEYLDVLYKLWEGSWDDDAVVQDRENRIYTDPSKVRYIDHVGEHFRVKGPHLSEPSRQRTPVIFQAGSSDSGRAFAAKHAEGVFVGGNSLEVYRDNIADIRRRAVENGRGADHVKTFASAVVIVDRDRDAALAKAEEYKRYSSDEGYLTHSGGGGIDLAAYPKDALISDILAAEAKAGRDNAGANRRHYPPGATVADALEAVTRFDRPPFFAVGTPIEVADSIERWVDETGLDGFNLRQFLTPGTARDFIEYVVPELQKRGRYRTSYEAPTLRERLFGAGNARLFPEHPGARYRGGAHLHD</sequence>
<dbReference type="NCBIfam" id="TIGR03860">
    <property type="entry name" value="FMN_nitrolo"/>
    <property type="match status" value="1"/>
</dbReference>
<evidence type="ECO:0000256" key="3">
    <source>
        <dbReference type="ARBA" id="ARBA00023002"/>
    </source>
</evidence>
<reference evidence="8 9" key="1">
    <citation type="submission" date="2017-02" db="EMBL/GenBank/DDBJ databases">
        <authorList>
            <person name="Peterson S.W."/>
        </authorList>
    </citation>
    <scope>NUCLEOTIDE SEQUENCE [LARGE SCALE GENOMIC DNA]</scope>
    <source>
        <strain evidence="8 9">VKM Ac-2059</strain>
    </source>
</reference>
<gene>
    <name evidence="8" type="ORF">SAMN06309945_1014</name>
</gene>
<protein>
    <submittedName>
        <fullName evidence="8">FMN-dependent oxidoreductase, nitrilotriacetate monooxygenase family</fullName>
    </submittedName>
</protein>
<feature type="binding site" evidence="6">
    <location>
        <position position="104"/>
    </location>
    <ligand>
        <name>FMN</name>
        <dbReference type="ChEBI" id="CHEBI:58210"/>
    </ligand>
</feature>
<keyword evidence="2 6" id="KW-0288">FMN</keyword>